<feature type="transmembrane region" description="Helical" evidence="9">
    <location>
        <begin position="26"/>
        <end position="44"/>
    </location>
</feature>
<protein>
    <submittedName>
        <fullName evidence="11">Amino acid ABC transporter permease</fullName>
    </submittedName>
</protein>
<evidence type="ECO:0000256" key="7">
    <source>
        <dbReference type="ARBA" id="ARBA00022989"/>
    </source>
</evidence>
<evidence type="ECO:0000256" key="2">
    <source>
        <dbReference type="ARBA" id="ARBA00010072"/>
    </source>
</evidence>
<dbReference type="Pfam" id="PF00528">
    <property type="entry name" value="BPD_transp_1"/>
    <property type="match status" value="1"/>
</dbReference>
<evidence type="ECO:0000256" key="6">
    <source>
        <dbReference type="ARBA" id="ARBA00022970"/>
    </source>
</evidence>
<accession>A0A0L8BQ65</accession>
<evidence type="ECO:0000313" key="12">
    <source>
        <dbReference type="Proteomes" id="UP000037425"/>
    </source>
</evidence>
<dbReference type="GO" id="GO:0022857">
    <property type="term" value="F:transmembrane transporter activity"/>
    <property type="evidence" value="ECO:0007669"/>
    <property type="project" value="InterPro"/>
</dbReference>
<comment type="caution">
    <text evidence="11">The sequence shown here is derived from an EMBL/GenBank/DDBJ whole genome shotgun (WGS) entry which is preliminary data.</text>
</comment>
<dbReference type="CDD" id="cd06261">
    <property type="entry name" value="TM_PBP2"/>
    <property type="match status" value="1"/>
</dbReference>
<dbReference type="NCBIfam" id="TIGR01726">
    <property type="entry name" value="HEQRo_perm_3TM"/>
    <property type="match status" value="1"/>
</dbReference>
<organism evidence="11 12">
    <name type="scientific">Ensifer adhaerens</name>
    <name type="common">Sinorhizobium morelense</name>
    <dbReference type="NCBI Taxonomy" id="106592"/>
    <lineage>
        <taxon>Bacteria</taxon>
        <taxon>Pseudomonadati</taxon>
        <taxon>Pseudomonadota</taxon>
        <taxon>Alphaproteobacteria</taxon>
        <taxon>Hyphomicrobiales</taxon>
        <taxon>Rhizobiaceae</taxon>
        <taxon>Sinorhizobium/Ensifer group</taxon>
        <taxon>Ensifer</taxon>
    </lineage>
</organism>
<evidence type="ECO:0000256" key="9">
    <source>
        <dbReference type="RuleBase" id="RU363032"/>
    </source>
</evidence>
<dbReference type="InterPro" id="IPR010065">
    <property type="entry name" value="AA_ABC_transptr_permease_3TM"/>
</dbReference>
<dbReference type="InterPro" id="IPR035906">
    <property type="entry name" value="MetI-like_sf"/>
</dbReference>
<feature type="transmembrane region" description="Helical" evidence="9">
    <location>
        <begin position="306"/>
        <end position="328"/>
    </location>
</feature>
<dbReference type="EMBL" id="LGAP01000014">
    <property type="protein sequence ID" value="KOF16862.1"/>
    <property type="molecule type" value="Genomic_DNA"/>
</dbReference>
<proteinExistence type="inferred from homology"/>
<dbReference type="InterPro" id="IPR000515">
    <property type="entry name" value="MetI-like"/>
</dbReference>
<evidence type="ECO:0000256" key="4">
    <source>
        <dbReference type="ARBA" id="ARBA00022475"/>
    </source>
</evidence>
<gene>
    <name evidence="11" type="ORF">AC244_20080</name>
</gene>
<dbReference type="InterPro" id="IPR043429">
    <property type="entry name" value="ArtM/GltK/GlnP/TcyL/YhdX-like"/>
</dbReference>
<dbReference type="GO" id="GO:0006865">
    <property type="term" value="P:amino acid transport"/>
    <property type="evidence" value="ECO:0007669"/>
    <property type="project" value="UniProtKB-KW"/>
</dbReference>
<keyword evidence="3 9" id="KW-0813">Transport</keyword>
<dbReference type="PANTHER" id="PTHR30614:SF37">
    <property type="entry name" value="AMINO-ACID ABC TRANSPORTER PERMEASE PROTEIN YHDX-RELATED"/>
    <property type="match status" value="1"/>
</dbReference>
<keyword evidence="8 9" id="KW-0472">Membrane</keyword>
<feature type="transmembrane region" description="Helical" evidence="9">
    <location>
        <begin position="87"/>
        <end position="109"/>
    </location>
</feature>
<reference evidence="12" key="1">
    <citation type="submission" date="2015-07" db="EMBL/GenBank/DDBJ databases">
        <title>Whole genome sequence of an Ensifer adhaerens strain isolated from a cave pool in the Wind Cave National Park.</title>
        <authorList>
            <person name="Eng W.W.H."/>
            <person name="Gan H.M."/>
            <person name="Barton H.A."/>
            <person name="Savka M.A."/>
        </authorList>
    </citation>
    <scope>NUCLEOTIDE SEQUENCE [LARGE SCALE GENOMIC DNA]</scope>
    <source>
        <strain evidence="12">SD006</strain>
    </source>
</reference>
<dbReference type="GO" id="GO:0043190">
    <property type="term" value="C:ATP-binding cassette (ABC) transporter complex"/>
    <property type="evidence" value="ECO:0007669"/>
    <property type="project" value="InterPro"/>
</dbReference>
<evidence type="ECO:0000256" key="1">
    <source>
        <dbReference type="ARBA" id="ARBA00004429"/>
    </source>
</evidence>
<dbReference type="RefSeq" id="WP_053250576.1">
    <property type="nucleotide sequence ID" value="NZ_LGAP01000014.1"/>
</dbReference>
<keyword evidence="6" id="KW-0029">Amino-acid transport</keyword>
<feature type="transmembrane region" description="Helical" evidence="9">
    <location>
        <begin position="220"/>
        <end position="242"/>
    </location>
</feature>
<evidence type="ECO:0000256" key="3">
    <source>
        <dbReference type="ARBA" id="ARBA00022448"/>
    </source>
</evidence>
<keyword evidence="7 9" id="KW-1133">Transmembrane helix</keyword>
<keyword evidence="4" id="KW-1003">Cell membrane</keyword>
<dbReference type="AlphaFoldDB" id="A0A0L8BQ65"/>
<dbReference type="PATRIC" id="fig|106592.7.peg.1845"/>
<dbReference type="OrthoDB" id="9808531at2"/>
<keyword evidence="5 9" id="KW-0812">Transmembrane</keyword>
<sequence>MTFTLRPGPQGPGLPSRLRTWLGPSPLQQVLLFAGVLAIFALFGSNTVDSMQRMGLTPGFDFLFHQANFEIGESVLRYSAGDTYARALAAGLANTVKVAVVGCVLATVLGVALGIARLSGNLLLATFVHGYVELVRNTPLLLQLFLWSAIIHALPPPRGAYAFLESVYLSNRGVYVPSVSLQGLSWAIWLPAILLTAYGSLSLARRLLTGATFYLPKATLTVLGSLVVCYLALTSFGLAATIDLPTKGGFNIKGGLTLTPEFFALLIGLVVNASASISEIVRSGIQSVKSGQWEAARALGLKPAQIMRLIVLPQALRVITPLMISSFLDLTKNSSLAVAIGYPDIVSVANTTANTTGQALEAICIIATVYLTLSLSVSALMNRYNSRIVLRGETRR</sequence>
<feature type="domain" description="ABC transmembrane type-1" evidence="10">
    <location>
        <begin position="92"/>
        <end position="381"/>
    </location>
</feature>
<feature type="transmembrane region" description="Helical" evidence="9">
    <location>
        <begin position="359"/>
        <end position="381"/>
    </location>
</feature>
<evidence type="ECO:0000259" key="10">
    <source>
        <dbReference type="PROSITE" id="PS50928"/>
    </source>
</evidence>
<comment type="subcellular location">
    <subcellularLocation>
        <location evidence="1">Cell inner membrane</location>
        <topology evidence="1">Multi-pass membrane protein</topology>
    </subcellularLocation>
    <subcellularLocation>
        <location evidence="9">Cell membrane</location>
        <topology evidence="9">Multi-pass membrane protein</topology>
    </subcellularLocation>
</comment>
<evidence type="ECO:0000313" key="11">
    <source>
        <dbReference type="EMBL" id="KOF16862.1"/>
    </source>
</evidence>
<name>A0A0L8BQ65_ENSAD</name>
<comment type="similarity">
    <text evidence="2">Belongs to the binding-protein-dependent transport system permease family. HisMQ subfamily.</text>
</comment>
<dbReference type="Proteomes" id="UP000037425">
    <property type="component" value="Unassembled WGS sequence"/>
</dbReference>
<dbReference type="PROSITE" id="PS50928">
    <property type="entry name" value="ABC_TM1"/>
    <property type="match status" value="1"/>
</dbReference>
<evidence type="ECO:0000256" key="8">
    <source>
        <dbReference type="ARBA" id="ARBA00023136"/>
    </source>
</evidence>
<dbReference type="SUPFAM" id="SSF161098">
    <property type="entry name" value="MetI-like"/>
    <property type="match status" value="1"/>
</dbReference>
<evidence type="ECO:0000256" key="5">
    <source>
        <dbReference type="ARBA" id="ARBA00022692"/>
    </source>
</evidence>
<dbReference type="PANTHER" id="PTHR30614">
    <property type="entry name" value="MEMBRANE COMPONENT OF AMINO ACID ABC TRANSPORTER"/>
    <property type="match status" value="1"/>
</dbReference>
<feature type="transmembrane region" description="Helical" evidence="9">
    <location>
        <begin position="184"/>
        <end position="208"/>
    </location>
</feature>
<feature type="transmembrane region" description="Helical" evidence="9">
    <location>
        <begin position="262"/>
        <end position="285"/>
    </location>
</feature>
<dbReference type="Gene3D" id="1.10.3720.10">
    <property type="entry name" value="MetI-like"/>
    <property type="match status" value="1"/>
</dbReference>